<evidence type="ECO:0000256" key="3">
    <source>
        <dbReference type="ARBA" id="ARBA00023125"/>
    </source>
</evidence>
<dbReference type="PANTHER" id="PTHR43214:SF24">
    <property type="entry name" value="TRANSCRIPTIONAL REGULATORY PROTEIN NARL-RELATED"/>
    <property type="match status" value="1"/>
</dbReference>
<dbReference type="Proteomes" id="UP001432312">
    <property type="component" value="Chromosome"/>
</dbReference>
<dbReference type="PRINTS" id="PR00038">
    <property type="entry name" value="HTHLUXR"/>
</dbReference>
<keyword evidence="2" id="KW-0805">Transcription regulation</keyword>
<keyword evidence="4" id="KW-0804">Transcription</keyword>
<dbReference type="SUPFAM" id="SSF46894">
    <property type="entry name" value="C-terminal effector domain of the bipartite response regulators"/>
    <property type="match status" value="1"/>
</dbReference>
<feature type="domain" description="HTH luxR-type" evidence="6">
    <location>
        <begin position="151"/>
        <end position="216"/>
    </location>
</feature>
<reference evidence="8" key="1">
    <citation type="submission" date="2022-10" db="EMBL/GenBank/DDBJ databases">
        <title>The complete genomes of actinobacterial strains from the NBC collection.</title>
        <authorList>
            <person name="Joergensen T.S."/>
            <person name="Alvarez Arevalo M."/>
            <person name="Sterndorff E.B."/>
            <person name="Faurdal D."/>
            <person name="Vuksanovic O."/>
            <person name="Mourched A.-S."/>
            <person name="Charusanti P."/>
            <person name="Shaw S."/>
            <person name="Blin K."/>
            <person name="Weber T."/>
        </authorList>
    </citation>
    <scope>NUCLEOTIDE SEQUENCE</scope>
    <source>
        <strain evidence="8">NBC_00303</strain>
    </source>
</reference>
<evidence type="ECO:0000256" key="1">
    <source>
        <dbReference type="ARBA" id="ARBA00022553"/>
    </source>
</evidence>
<dbReference type="Pfam" id="PF00196">
    <property type="entry name" value="GerE"/>
    <property type="match status" value="1"/>
</dbReference>
<evidence type="ECO:0000256" key="2">
    <source>
        <dbReference type="ARBA" id="ARBA00023015"/>
    </source>
</evidence>
<evidence type="ECO:0000313" key="8">
    <source>
        <dbReference type="EMBL" id="WUN83703.1"/>
    </source>
</evidence>
<protein>
    <submittedName>
        <fullName evidence="8">Response regulator transcription factor</fullName>
    </submittedName>
</protein>
<accession>A0ABZ1QP40</accession>
<dbReference type="InterPro" id="IPR016032">
    <property type="entry name" value="Sig_transdc_resp-reg_C-effctor"/>
</dbReference>
<dbReference type="InterPro" id="IPR000792">
    <property type="entry name" value="Tscrpt_reg_LuxR_C"/>
</dbReference>
<evidence type="ECO:0000313" key="9">
    <source>
        <dbReference type="Proteomes" id="UP001432312"/>
    </source>
</evidence>
<dbReference type="GeneID" id="95501875"/>
<dbReference type="RefSeq" id="WP_266504629.1">
    <property type="nucleotide sequence ID" value="NZ_CP108036.1"/>
</dbReference>
<gene>
    <name evidence="8" type="ORF">OHA91_37505</name>
</gene>
<dbReference type="SUPFAM" id="SSF52172">
    <property type="entry name" value="CheY-like"/>
    <property type="match status" value="1"/>
</dbReference>
<dbReference type="EMBL" id="CP108036">
    <property type="protein sequence ID" value="WUN83703.1"/>
    <property type="molecule type" value="Genomic_DNA"/>
</dbReference>
<evidence type="ECO:0000256" key="5">
    <source>
        <dbReference type="PROSITE-ProRule" id="PRU00169"/>
    </source>
</evidence>
<dbReference type="SMART" id="SM00448">
    <property type="entry name" value="REC"/>
    <property type="match status" value="1"/>
</dbReference>
<dbReference type="PROSITE" id="PS50110">
    <property type="entry name" value="RESPONSE_REGULATORY"/>
    <property type="match status" value="1"/>
</dbReference>
<evidence type="ECO:0000259" key="7">
    <source>
        <dbReference type="PROSITE" id="PS50110"/>
    </source>
</evidence>
<dbReference type="InterPro" id="IPR011006">
    <property type="entry name" value="CheY-like_superfamily"/>
</dbReference>
<dbReference type="InterPro" id="IPR039420">
    <property type="entry name" value="WalR-like"/>
</dbReference>
<keyword evidence="3" id="KW-0238">DNA-binding</keyword>
<organism evidence="8 9">
    <name type="scientific">Streptomyces erythrochromogenes</name>
    <dbReference type="NCBI Taxonomy" id="285574"/>
    <lineage>
        <taxon>Bacteria</taxon>
        <taxon>Bacillati</taxon>
        <taxon>Actinomycetota</taxon>
        <taxon>Actinomycetes</taxon>
        <taxon>Kitasatosporales</taxon>
        <taxon>Streptomycetaceae</taxon>
        <taxon>Streptomyces</taxon>
    </lineage>
</organism>
<feature type="modified residue" description="4-aspartylphosphate" evidence="5">
    <location>
        <position position="54"/>
    </location>
</feature>
<feature type="domain" description="Response regulatory" evidence="7">
    <location>
        <begin position="3"/>
        <end position="123"/>
    </location>
</feature>
<dbReference type="CDD" id="cd06170">
    <property type="entry name" value="LuxR_C_like"/>
    <property type="match status" value="1"/>
</dbReference>
<dbReference type="PANTHER" id="PTHR43214">
    <property type="entry name" value="TWO-COMPONENT RESPONSE REGULATOR"/>
    <property type="match status" value="1"/>
</dbReference>
<sequence length="227" mass="24012">MPTVLVVDDQVLIRAGLVSLLNAAPGLTVVGEACDGDEAVRLAETTAPDVILMDLRMPGTDGITAMEHILGRAAAGDSAPRILVLTTFDLDEYVYNALRAGACGFLLKETPPERLVAAIHTVASGDMLFAPTVTRRLIEAYHPGPASPRTIAPEWDTVTSRERDVLRLVATGATNTDVAQQLFISEATVKTHLNRAMAKLGLSSRAQVVVFAYETALVTPGGPTALP</sequence>
<dbReference type="PROSITE" id="PS50043">
    <property type="entry name" value="HTH_LUXR_2"/>
    <property type="match status" value="1"/>
</dbReference>
<dbReference type="PROSITE" id="PS00622">
    <property type="entry name" value="HTH_LUXR_1"/>
    <property type="match status" value="1"/>
</dbReference>
<dbReference type="CDD" id="cd17535">
    <property type="entry name" value="REC_NarL-like"/>
    <property type="match status" value="1"/>
</dbReference>
<dbReference type="Gene3D" id="3.40.50.2300">
    <property type="match status" value="1"/>
</dbReference>
<keyword evidence="1 5" id="KW-0597">Phosphoprotein</keyword>
<name>A0ABZ1QP40_9ACTN</name>
<keyword evidence="9" id="KW-1185">Reference proteome</keyword>
<dbReference type="Pfam" id="PF00072">
    <property type="entry name" value="Response_reg"/>
    <property type="match status" value="1"/>
</dbReference>
<evidence type="ECO:0000256" key="4">
    <source>
        <dbReference type="ARBA" id="ARBA00023163"/>
    </source>
</evidence>
<proteinExistence type="predicted"/>
<dbReference type="InterPro" id="IPR058245">
    <property type="entry name" value="NreC/VraR/RcsB-like_REC"/>
</dbReference>
<dbReference type="SMART" id="SM00421">
    <property type="entry name" value="HTH_LUXR"/>
    <property type="match status" value="1"/>
</dbReference>
<evidence type="ECO:0000259" key="6">
    <source>
        <dbReference type="PROSITE" id="PS50043"/>
    </source>
</evidence>
<dbReference type="InterPro" id="IPR001789">
    <property type="entry name" value="Sig_transdc_resp-reg_receiver"/>
</dbReference>